<keyword evidence="2" id="KW-0808">Transferase</keyword>
<dbReference type="GO" id="GO:0016407">
    <property type="term" value="F:acetyltransferase activity"/>
    <property type="evidence" value="ECO:0007669"/>
    <property type="project" value="InterPro"/>
</dbReference>
<feature type="domain" description="Maltose/galactoside acetyltransferase" evidence="3">
    <location>
        <begin position="10"/>
        <end position="65"/>
    </location>
</feature>
<dbReference type="PANTHER" id="PTHR23416:SF54">
    <property type="entry name" value="ACETYLTRANSFERASE, CYSE_LACA_LPXA_NODL FAMILY (AFU_ORTHOLOGUE AFUA_2G08430)-RELATED"/>
    <property type="match status" value="1"/>
</dbReference>
<evidence type="ECO:0000256" key="1">
    <source>
        <dbReference type="ARBA" id="ARBA00007274"/>
    </source>
</evidence>
<evidence type="ECO:0000259" key="3">
    <source>
        <dbReference type="SMART" id="SM01266"/>
    </source>
</evidence>
<dbReference type="OrthoDB" id="25818at2759"/>
<evidence type="ECO:0000313" key="4">
    <source>
        <dbReference type="EMBL" id="PMD36882.1"/>
    </source>
</evidence>
<keyword evidence="5" id="KW-1185">Reference proteome</keyword>
<dbReference type="Pfam" id="PF14602">
    <property type="entry name" value="Hexapep_2"/>
    <property type="match status" value="1"/>
</dbReference>
<dbReference type="EMBL" id="KZ613950">
    <property type="protein sequence ID" value="PMD36882.1"/>
    <property type="molecule type" value="Genomic_DNA"/>
</dbReference>
<dbReference type="Proteomes" id="UP000235786">
    <property type="component" value="Unassembled WGS sequence"/>
</dbReference>
<dbReference type="InterPro" id="IPR024688">
    <property type="entry name" value="Mac_dom"/>
</dbReference>
<dbReference type="Pfam" id="PF12464">
    <property type="entry name" value="Mac"/>
    <property type="match status" value="1"/>
</dbReference>
<dbReference type="SMART" id="SM01266">
    <property type="entry name" value="Mac"/>
    <property type="match status" value="1"/>
</dbReference>
<dbReference type="PANTHER" id="PTHR23416">
    <property type="entry name" value="SIALIC ACID SYNTHASE-RELATED"/>
    <property type="match status" value="1"/>
</dbReference>
<dbReference type="AlphaFoldDB" id="A0A2J6RED7"/>
<organism evidence="4 5">
    <name type="scientific">Hyaloscypha variabilis (strain UAMH 11265 / GT02V1 / F)</name>
    <name type="common">Meliniomyces variabilis</name>
    <dbReference type="NCBI Taxonomy" id="1149755"/>
    <lineage>
        <taxon>Eukaryota</taxon>
        <taxon>Fungi</taxon>
        <taxon>Dikarya</taxon>
        <taxon>Ascomycota</taxon>
        <taxon>Pezizomycotina</taxon>
        <taxon>Leotiomycetes</taxon>
        <taxon>Helotiales</taxon>
        <taxon>Hyaloscyphaceae</taxon>
        <taxon>Hyaloscypha</taxon>
        <taxon>Hyaloscypha variabilis</taxon>
    </lineage>
</organism>
<protein>
    <submittedName>
        <fullName evidence="4">Trimeric LpxA-like protein</fullName>
    </submittedName>
</protein>
<feature type="non-terminal residue" evidence="4">
    <location>
        <position position="176"/>
    </location>
</feature>
<proteinExistence type="inferred from homology"/>
<dbReference type="InterPro" id="IPR051159">
    <property type="entry name" value="Hexapeptide_acetyltransf"/>
</dbReference>
<gene>
    <name evidence="4" type="ORF">L207DRAFT_392253</name>
</gene>
<dbReference type="InterPro" id="IPR001451">
    <property type="entry name" value="Hexapep"/>
</dbReference>
<dbReference type="InterPro" id="IPR011004">
    <property type="entry name" value="Trimer_LpxA-like_sf"/>
</dbReference>
<sequence>MDKIDDAENEARMKRGELYYAFTPAMVAKRERCKKAYNKLNQETVDATRRRRVELWKEICGDQTPLPPPAATEADDEILLQDEPFVEGPIKFDYGHNVILGKGVFINCNCTFIDTSPITIGSRTLVGPNCSFFSGTHPLDPFLRNGVKGPELGAPITIGEDCWFGGNAIVLPGVTI</sequence>
<dbReference type="STRING" id="1149755.A0A2J6RED7"/>
<dbReference type="GO" id="GO:0008374">
    <property type="term" value="F:O-acyltransferase activity"/>
    <property type="evidence" value="ECO:0007669"/>
    <property type="project" value="TreeGrafter"/>
</dbReference>
<comment type="similarity">
    <text evidence="1">Belongs to the transferase hexapeptide repeat family.</text>
</comment>
<evidence type="ECO:0000313" key="5">
    <source>
        <dbReference type="Proteomes" id="UP000235786"/>
    </source>
</evidence>
<name>A0A2J6RED7_HYAVF</name>
<accession>A0A2J6RED7</accession>
<dbReference type="Gene3D" id="2.160.10.10">
    <property type="entry name" value="Hexapeptide repeat proteins"/>
    <property type="match status" value="1"/>
</dbReference>
<dbReference type="SUPFAM" id="SSF51161">
    <property type="entry name" value="Trimeric LpxA-like enzymes"/>
    <property type="match status" value="1"/>
</dbReference>
<reference evidence="4 5" key="1">
    <citation type="submission" date="2016-04" db="EMBL/GenBank/DDBJ databases">
        <title>A degradative enzymes factory behind the ericoid mycorrhizal symbiosis.</title>
        <authorList>
            <consortium name="DOE Joint Genome Institute"/>
            <person name="Martino E."/>
            <person name="Morin E."/>
            <person name="Grelet G."/>
            <person name="Kuo A."/>
            <person name="Kohler A."/>
            <person name="Daghino S."/>
            <person name="Barry K."/>
            <person name="Choi C."/>
            <person name="Cichocki N."/>
            <person name="Clum A."/>
            <person name="Copeland A."/>
            <person name="Hainaut M."/>
            <person name="Haridas S."/>
            <person name="Labutti K."/>
            <person name="Lindquist E."/>
            <person name="Lipzen A."/>
            <person name="Khouja H.-R."/>
            <person name="Murat C."/>
            <person name="Ohm R."/>
            <person name="Olson A."/>
            <person name="Spatafora J."/>
            <person name="Veneault-Fourrey C."/>
            <person name="Henrissat B."/>
            <person name="Grigoriev I."/>
            <person name="Martin F."/>
            <person name="Perotto S."/>
        </authorList>
    </citation>
    <scope>NUCLEOTIDE SEQUENCE [LARGE SCALE GENOMIC DNA]</scope>
    <source>
        <strain evidence="4 5">F</strain>
    </source>
</reference>
<evidence type="ECO:0000256" key="2">
    <source>
        <dbReference type="ARBA" id="ARBA00022679"/>
    </source>
</evidence>